<dbReference type="AlphaFoldDB" id="A0A1G8J2M1"/>
<dbReference type="SUPFAM" id="SSF63825">
    <property type="entry name" value="YWTD domain"/>
    <property type="match status" value="1"/>
</dbReference>
<evidence type="ECO:0000313" key="2">
    <source>
        <dbReference type="EMBL" id="SDI25207.1"/>
    </source>
</evidence>
<protein>
    <recommendedName>
        <fullName evidence="1">P68 RBP/TagC-like beta-propeller domain-containing protein</fullName>
    </recommendedName>
</protein>
<dbReference type="InterPro" id="IPR006311">
    <property type="entry name" value="TAT_signal"/>
</dbReference>
<gene>
    <name evidence="2" type="ORF">SAMN05421505_14052</name>
</gene>
<organism evidence="2 3">
    <name type="scientific">Sinosporangium album</name>
    <dbReference type="NCBI Taxonomy" id="504805"/>
    <lineage>
        <taxon>Bacteria</taxon>
        <taxon>Bacillati</taxon>
        <taxon>Actinomycetota</taxon>
        <taxon>Actinomycetes</taxon>
        <taxon>Streptosporangiales</taxon>
        <taxon>Streptosporangiaceae</taxon>
        <taxon>Sinosporangium</taxon>
    </lineage>
</organism>
<evidence type="ECO:0000313" key="3">
    <source>
        <dbReference type="Proteomes" id="UP000198923"/>
    </source>
</evidence>
<sequence length="322" mass="33799">MSDPFAEQNPVLTRRRLLVAGAGAVATLGSAGMRGAQATTAQGRFDLSAPASILHWKKALRDETVLQSFAIDNSNGNIYTVQVKNGAASNAAGDLCLTRLNPSGTVTGYMYLLGFGHGVQIGVEPSGSSPYLWTETDGVRSGGSSAGRRIARFRFVNGQTLTTSSSALTKYAPVPNATRTTCTIDPSTNRLIMRYELNGQKRFAVYALAAVKAGGTPTPVFEVAQPGGLGVFQGYTAYGNYLYLLDGSAAGRPGDTHLTAVDLRTGGVVQRSFTQAAQSLDNREPEGMGIQMVGVRPSLCFGFASGVPGARKATIAFKDAML</sequence>
<dbReference type="OrthoDB" id="3968810at2"/>
<proteinExistence type="predicted"/>
<dbReference type="RefSeq" id="WP_093174812.1">
    <property type="nucleotide sequence ID" value="NZ_FNCN01000040.1"/>
</dbReference>
<reference evidence="2 3" key="1">
    <citation type="submission" date="2016-10" db="EMBL/GenBank/DDBJ databases">
        <authorList>
            <person name="de Groot N.N."/>
        </authorList>
    </citation>
    <scope>NUCLEOTIDE SEQUENCE [LARGE SCALE GENOMIC DNA]</scope>
    <source>
        <strain evidence="2 3">CPCC 201354</strain>
    </source>
</reference>
<dbReference type="PROSITE" id="PS51318">
    <property type="entry name" value="TAT"/>
    <property type="match status" value="1"/>
</dbReference>
<dbReference type="Pfam" id="PF21311">
    <property type="entry name" value="Phage_RBD_prop"/>
    <property type="match status" value="1"/>
</dbReference>
<evidence type="ECO:0000259" key="1">
    <source>
        <dbReference type="Pfam" id="PF21311"/>
    </source>
</evidence>
<dbReference type="Proteomes" id="UP000198923">
    <property type="component" value="Unassembled WGS sequence"/>
</dbReference>
<feature type="domain" description="P68 RBP/TagC-like beta-propeller" evidence="1">
    <location>
        <begin position="65"/>
        <end position="312"/>
    </location>
</feature>
<keyword evidence="3" id="KW-1185">Reference proteome</keyword>
<dbReference type="InterPro" id="IPR048799">
    <property type="entry name" value="P68_RBP_TagC-like_beta-prop"/>
</dbReference>
<dbReference type="EMBL" id="FNCN01000040">
    <property type="protein sequence ID" value="SDI25207.1"/>
    <property type="molecule type" value="Genomic_DNA"/>
</dbReference>
<name>A0A1G8J2M1_9ACTN</name>
<accession>A0A1G8J2M1</accession>
<dbReference type="STRING" id="504805.SAMN05421505_14052"/>